<keyword evidence="3" id="KW-0813">Transport</keyword>
<dbReference type="PANTHER" id="PTHR30483:SF6">
    <property type="entry name" value="PERIPLASMIC BINDING PROTEIN OF ABC TRANSPORTER FOR NATURAL AMINO ACIDS"/>
    <property type="match status" value="1"/>
</dbReference>
<accession>A0A2A6FA42</accession>
<proteinExistence type="inferred from homology"/>
<keyword evidence="3" id="KW-0029">Amino-acid transport</keyword>
<dbReference type="PROSITE" id="PS51318">
    <property type="entry name" value="TAT"/>
    <property type="match status" value="1"/>
</dbReference>
<keyword evidence="2" id="KW-0732">Signal</keyword>
<feature type="domain" description="Leucine-binding protein" evidence="4">
    <location>
        <begin position="36"/>
        <end position="382"/>
    </location>
</feature>
<protein>
    <submittedName>
        <fullName evidence="5">Branched-chain amino acid ABC transporter substrate-binding protein</fullName>
    </submittedName>
</protein>
<dbReference type="InterPro" id="IPR028082">
    <property type="entry name" value="Peripla_BP_I"/>
</dbReference>
<evidence type="ECO:0000313" key="5">
    <source>
        <dbReference type="EMBL" id="PDQ18511.1"/>
    </source>
</evidence>
<dbReference type="AlphaFoldDB" id="A0A2A6FA42"/>
<dbReference type="InterPro" id="IPR051010">
    <property type="entry name" value="BCAA_transport"/>
</dbReference>
<dbReference type="RefSeq" id="WP_097576227.1">
    <property type="nucleotide sequence ID" value="NZ_NWQG01000182.1"/>
</dbReference>
<dbReference type="InterPro" id="IPR006311">
    <property type="entry name" value="TAT_signal"/>
</dbReference>
<organism evidence="5 6">
    <name type="scientific">Mesorhizobium sanjuanii</name>
    <dbReference type="NCBI Taxonomy" id="2037900"/>
    <lineage>
        <taxon>Bacteria</taxon>
        <taxon>Pseudomonadati</taxon>
        <taxon>Pseudomonadota</taxon>
        <taxon>Alphaproteobacteria</taxon>
        <taxon>Hyphomicrobiales</taxon>
        <taxon>Phyllobacteriaceae</taxon>
        <taxon>Mesorhizobium</taxon>
    </lineage>
</organism>
<comment type="caution">
    <text evidence="5">The sequence shown here is derived from an EMBL/GenBank/DDBJ whole genome shotgun (WGS) entry which is preliminary data.</text>
</comment>
<dbReference type="Pfam" id="PF13458">
    <property type="entry name" value="Peripla_BP_6"/>
    <property type="match status" value="1"/>
</dbReference>
<dbReference type="SUPFAM" id="SSF53822">
    <property type="entry name" value="Periplasmic binding protein-like I"/>
    <property type="match status" value="1"/>
</dbReference>
<dbReference type="Proteomes" id="UP000219182">
    <property type="component" value="Unassembled WGS sequence"/>
</dbReference>
<gene>
    <name evidence="5" type="ORF">CN311_24370</name>
</gene>
<name>A0A2A6FA42_9HYPH</name>
<dbReference type="InterPro" id="IPR028081">
    <property type="entry name" value="Leu-bd"/>
</dbReference>
<comment type="similarity">
    <text evidence="1">Belongs to the leucine-binding protein family.</text>
</comment>
<dbReference type="GO" id="GO:0006865">
    <property type="term" value="P:amino acid transport"/>
    <property type="evidence" value="ECO:0007669"/>
    <property type="project" value="UniProtKB-KW"/>
</dbReference>
<evidence type="ECO:0000259" key="4">
    <source>
        <dbReference type="Pfam" id="PF13458"/>
    </source>
</evidence>
<dbReference type="EMBL" id="NWQG01000182">
    <property type="protein sequence ID" value="PDQ18511.1"/>
    <property type="molecule type" value="Genomic_DNA"/>
</dbReference>
<evidence type="ECO:0000256" key="2">
    <source>
        <dbReference type="ARBA" id="ARBA00022729"/>
    </source>
</evidence>
<evidence type="ECO:0000313" key="6">
    <source>
        <dbReference type="Proteomes" id="UP000219182"/>
    </source>
</evidence>
<dbReference type="Gene3D" id="3.40.50.2300">
    <property type="match status" value="2"/>
</dbReference>
<reference evidence="5 6" key="1">
    <citation type="submission" date="2017-09" db="EMBL/GenBank/DDBJ databases">
        <title>Mesorhizobum sanjuanii sp. nov. isolated from nodules of Lotus tenuis in saline-alkaline lowlands of Flooding Pampa.</title>
        <authorList>
            <person name="Sannazzaro A.I."/>
            <person name="Torres Tejerizo G.A."/>
            <person name="Fontana F."/>
            <person name="Cumpa Velazquez L.M."/>
            <person name="Hansen L."/>
            <person name="Pistorio M."/>
            <person name="Estrella M.J."/>
        </authorList>
    </citation>
    <scope>NUCLEOTIDE SEQUENCE [LARGE SCALE GENOMIC DNA]</scope>
    <source>
        <strain evidence="5 6">BSA136</strain>
    </source>
</reference>
<sequence length="432" mass="46985">MMNRRAMLQGVVGAGAAGAALLADMNNAAIAQDATPIPVGSALPMSGIAAADGIEFKNGLELAAEEINAAGGILGRPVEIHIEDTKEMGADLVSQSMQRLIDRFEAPVIINGYNLGTNMIEMDVAADNDVIMMHYNTLISHNEKFKTDPARYYSSFQGDPPEFWYGPGCLNFLKTLAADGKWKAPNKKIAIIPSANEYSIVIANAIRDKAAEYGFEVSLFETVPFPTNQWGPTLAKLRQDPPAAILVTHFLPQDLAQFMVQFLAEPINSLIYMQYGPSLPAFREIGGEAVNGVVYSTVIGCLPDDFSKPFRESYRAKFGPNSAYITGSQTYDGLWMWALAAAIAGGPGEPMNKEQTTKVANAMKRLVYRGVNGTYRADPAGQSAFCYPTQVADPSLGMPHQFLQHQDYKTDPKLIAPVLYATDSFIVPPWIK</sequence>
<evidence type="ECO:0000256" key="1">
    <source>
        <dbReference type="ARBA" id="ARBA00010062"/>
    </source>
</evidence>
<keyword evidence="6" id="KW-1185">Reference proteome</keyword>
<evidence type="ECO:0000256" key="3">
    <source>
        <dbReference type="ARBA" id="ARBA00022970"/>
    </source>
</evidence>
<dbReference type="PANTHER" id="PTHR30483">
    <property type="entry name" value="LEUCINE-SPECIFIC-BINDING PROTEIN"/>
    <property type="match status" value="1"/>
</dbReference>